<dbReference type="GO" id="GO:0006508">
    <property type="term" value="P:proteolysis"/>
    <property type="evidence" value="ECO:0007669"/>
    <property type="project" value="UniProtKB-KW"/>
</dbReference>
<feature type="binding site" evidence="11">
    <location>
        <position position="411"/>
    </location>
    <ligand>
        <name>Zn(2+)</name>
        <dbReference type="ChEBI" id="CHEBI:29105"/>
        <note>catalytic</note>
    </ligand>
</feature>
<dbReference type="InterPro" id="IPR001842">
    <property type="entry name" value="Peptidase_M36"/>
</dbReference>
<dbReference type="PANTHER" id="PTHR33478:SF1">
    <property type="entry name" value="EXTRACELLULAR METALLOPROTEINASE MEP"/>
    <property type="match status" value="1"/>
</dbReference>
<keyword evidence="4 12" id="KW-0645">Protease</keyword>
<evidence type="ECO:0000256" key="12">
    <source>
        <dbReference type="RuleBase" id="RU364017"/>
    </source>
</evidence>
<keyword evidence="7 11" id="KW-0862">Zinc</keyword>
<evidence type="ECO:0000256" key="10">
    <source>
        <dbReference type="PIRSR" id="PIRSR601842-1"/>
    </source>
</evidence>
<dbReference type="GO" id="GO:0004222">
    <property type="term" value="F:metalloendopeptidase activity"/>
    <property type="evidence" value="ECO:0007669"/>
    <property type="project" value="InterPro"/>
</dbReference>
<evidence type="ECO:0000256" key="7">
    <source>
        <dbReference type="ARBA" id="ARBA00022833"/>
    </source>
</evidence>
<evidence type="ECO:0000256" key="5">
    <source>
        <dbReference type="ARBA" id="ARBA00022723"/>
    </source>
</evidence>
<dbReference type="SUPFAM" id="SSF55486">
    <property type="entry name" value="Metalloproteases ('zincins'), catalytic domain"/>
    <property type="match status" value="1"/>
</dbReference>
<evidence type="ECO:0000256" key="8">
    <source>
        <dbReference type="ARBA" id="ARBA00023049"/>
    </source>
</evidence>
<keyword evidence="5 11" id="KW-0479">Metal-binding</keyword>
<protein>
    <recommendedName>
        <fullName evidence="12">Extracellular metalloproteinase</fullName>
        <ecNumber evidence="12">3.4.24.-</ecNumber>
    </recommendedName>
    <alternativeName>
        <fullName evidence="12">Fungalysin</fullName>
    </alternativeName>
</protein>
<feature type="region of interest" description="Disordered" evidence="13">
    <location>
        <begin position="251"/>
        <end position="270"/>
    </location>
</feature>
<comment type="caution">
    <text evidence="14">The sequence shown here is derived from an EMBL/GenBank/DDBJ whole genome shotgun (WGS) entry which is preliminary data.</text>
</comment>
<evidence type="ECO:0000256" key="6">
    <source>
        <dbReference type="ARBA" id="ARBA00022801"/>
    </source>
</evidence>
<dbReference type="GO" id="GO:0005615">
    <property type="term" value="C:extracellular space"/>
    <property type="evidence" value="ECO:0007669"/>
    <property type="project" value="InterPro"/>
</dbReference>
<evidence type="ECO:0000256" key="1">
    <source>
        <dbReference type="ARBA" id="ARBA00004613"/>
    </source>
</evidence>
<dbReference type="Gene3D" id="3.10.170.10">
    <property type="match status" value="1"/>
</dbReference>
<feature type="binding site" evidence="11">
    <location>
        <position position="436"/>
    </location>
    <ligand>
        <name>Zn(2+)</name>
        <dbReference type="ChEBI" id="CHEBI:29105"/>
        <note>catalytic</note>
    </ligand>
</feature>
<reference evidence="14" key="1">
    <citation type="submission" date="2022-07" db="EMBL/GenBank/DDBJ databases">
        <title>Genome Sequence of Agrocybe chaxingu.</title>
        <authorList>
            <person name="Buettner E."/>
        </authorList>
    </citation>
    <scope>NUCLEOTIDE SEQUENCE</scope>
    <source>
        <strain evidence="14">MP-N11</strain>
    </source>
</reference>
<dbReference type="EC" id="3.4.24.-" evidence="12"/>
<dbReference type="EMBL" id="JANKHO010000077">
    <property type="protein sequence ID" value="KAJ3515877.1"/>
    <property type="molecule type" value="Genomic_DNA"/>
</dbReference>
<comment type="cofactor">
    <cofactor evidence="11">
        <name>Zn(2+)</name>
        <dbReference type="ChEBI" id="CHEBI:29105"/>
    </cofactor>
    <text evidence="11">Binds 1 zinc ion per subunit.</text>
</comment>
<gene>
    <name evidence="14" type="ORF">NLJ89_g1481</name>
</gene>
<evidence type="ECO:0000256" key="9">
    <source>
        <dbReference type="ARBA" id="ARBA00023145"/>
    </source>
</evidence>
<keyword evidence="15" id="KW-1185">Reference proteome</keyword>
<evidence type="ECO:0000313" key="14">
    <source>
        <dbReference type="EMBL" id="KAJ3515877.1"/>
    </source>
</evidence>
<organism evidence="14 15">
    <name type="scientific">Agrocybe chaxingu</name>
    <dbReference type="NCBI Taxonomy" id="84603"/>
    <lineage>
        <taxon>Eukaryota</taxon>
        <taxon>Fungi</taxon>
        <taxon>Dikarya</taxon>
        <taxon>Basidiomycota</taxon>
        <taxon>Agaricomycotina</taxon>
        <taxon>Agaricomycetes</taxon>
        <taxon>Agaricomycetidae</taxon>
        <taxon>Agaricales</taxon>
        <taxon>Agaricineae</taxon>
        <taxon>Strophariaceae</taxon>
        <taxon>Agrocybe</taxon>
    </lineage>
</organism>
<evidence type="ECO:0000313" key="15">
    <source>
        <dbReference type="Proteomes" id="UP001148786"/>
    </source>
</evidence>
<dbReference type="Proteomes" id="UP001148786">
    <property type="component" value="Unassembled WGS sequence"/>
</dbReference>
<feature type="binding site" evidence="11">
    <location>
        <position position="407"/>
    </location>
    <ligand>
        <name>Zn(2+)</name>
        <dbReference type="ChEBI" id="CHEBI:29105"/>
        <note>catalytic</note>
    </ligand>
</feature>
<dbReference type="PANTHER" id="PTHR33478">
    <property type="entry name" value="EXTRACELLULAR METALLOPROTEINASE MEP"/>
    <property type="match status" value="1"/>
</dbReference>
<dbReference type="GO" id="GO:0008270">
    <property type="term" value="F:zinc ion binding"/>
    <property type="evidence" value="ECO:0007669"/>
    <property type="project" value="InterPro"/>
</dbReference>
<sequence length="607" mass="66207">MISASKLLLALLIAKQGVGSAALFEDHQTVLNQCTGAAPEVQTYAGRFTAEVFRPESTFQTYANGIDIPSSFVKSSLMRTAVAIVQDKLGLKDGEVSYTSGYSSGTSDYAYLAQTHRNIPFVNAIANLVLKGGRIVSFGSSFVKTNDIASSRPSVRAEIAIRTAERAFNGVYNGHPTKIQYLVLPDGSVALVYVIQVQNDDIDLWQEVYVDAHTGEVHSATDFVAESGYEVVPVGRQSILQGLLYEEDPEDKQASPLGWHNDGKTSATHDTSGNNVVAFIDNQDKTTGESASGLQFKYTYDTMKDPKDAANPDAARVNAFYVINKIHDIAYRYGFTEKAFNFQSNNFGKGGAENDRVLMWVQNGSGKNNANFAAPPDGQSGTCKMFLWDLNKTPMRDGDLDNSVIIHEMTHGVSNRMTGGGTGRCLQSVESKGMGEGWSDTMANWIEQNSTYTRDYTVGSYAMGNGSGTRRFPYSTNPETNPLRFQHLNQVQAGGQHQAGQIWANILHNVYAALVKKHGFSSTAKTDPNGKEGNVLFLHLMLDALAIQPCYPRFVDARDAWIQADQNRYNGANKCLLWKAFASRGLGMNAKGTPPYADGEDVPADCT</sequence>
<keyword evidence="9 12" id="KW-0865">Zymogen</keyword>
<comment type="similarity">
    <text evidence="2 12">Belongs to the peptidase M36 family.</text>
</comment>
<accession>A0A9W8TD97</accession>
<evidence type="ECO:0000256" key="2">
    <source>
        <dbReference type="ARBA" id="ARBA00006006"/>
    </source>
</evidence>
<evidence type="ECO:0000256" key="4">
    <source>
        <dbReference type="ARBA" id="ARBA00022670"/>
    </source>
</evidence>
<dbReference type="Gene3D" id="1.10.390.10">
    <property type="entry name" value="Neutral Protease Domain 2"/>
    <property type="match status" value="1"/>
</dbReference>
<dbReference type="Pfam" id="PF02128">
    <property type="entry name" value="Peptidase_M36"/>
    <property type="match status" value="1"/>
</dbReference>
<dbReference type="InterPro" id="IPR050371">
    <property type="entry name" value="Fungal_virulence_M36"/>
</dbReference>
<evidence type="ECO:0000256" key="13">
    <source>
        <dbReference type="SAM" id="MobiDB-lite"/>
    </source>
</evidence>
<keyword evidence="8 12" id="KW-0482">Metalloprotease</keyword>
<comment type="subcellular location">
    <subcellularLocation>
        <location evidence="1 12">Secreted</location>
    </subcellularLocation>
</comment>
<dbReference type="OrthoDB" id="3227768at2759"/>
<dbReference type="CDD" id="cd09596">
    <property type="entry name" value="M36"/>
    <property type="match status" value="1"/>
</dbReference>
<evidence type="ECO:0000256" key="3">
    <source>
        <dbReference type="ARBA" id="ARBA00022525"/>
    </source>
</evidence>
<name>A0A9W8TD97_9AGAR</name>
<evidence type="ECO:0000256" key="11">
    <source>
        <dbReference type="PIRSR" id="PIRSR601842-2"/>
    </source>
</evidence>
<dbReference type="PRINTS" id="PR00999">
    <property type="entry name" value="FUNGALYSIN"/>
</dbReference>
<dbReference type="AlphaFoldDB" id="A0A9W8TD97"/>
<feature type="binding site" evidence="11">
    <location>
        <position position="226"/>
    </location>
    <ligand>
        <name>Zn(2+)</name>
        <dbReference type="ChEBI" id="CHEBI:29105"/>
        <note>catalytic</note>
    </ligand>
</feature>
<proteinExistence type="inferred from homology"/>
<feature type="active site" evidence="10">
    <location>
        <position position="408"/>
    </location>
</feature>
<dbReference type="InterPro" id="IPR027268">
    <property type="entry name" value="Peptidase_M4/M1_CTD_sf"/>
</dbReference>
<feature type="chain" id="PRO_5041012947" description="Extracellular metalloproteinase" evidence="12">
    <location>
        <begin position="22"/>
        <end position="607"/>
    </location>
</feature>
<keyword evidence="3 12" id="KW-0964">Secreted</keyword>
<keyword evidence="12" id="KW-0732">Signal</keyword>
<keyword evidence="6 12" id="KW-0378">Hydrolase</keyword>
<feature type="signal peptide" evidence="12">
    <location>
        <begin position="1"/>
        <end position="21"/>
    </location>
</feature>